<dbReference type="AlphaFoldDB" id="A0A926EK47"/>
<gene>
    <name evidence="1" type="ORF">H8718_09890</name>
</gene>
<dbReference type="Proteomes" id="UP000655830">
    <property type="component" value="Unassembled WGS sequence"/>
</dbReference>
<protein>
    <recommendedName>
        <fullName evidence="3">Right handed beta helix region</fullName>
    </recommendedName>
</protein>
<accession>A0A926EK47</accession>
<dbReference type="RefSeq" id="WP_249332753.1">
    <property type="nucleotide sequence ID" value="NZ_JACRSY010000014.1"/>
</dbReference>
<keyword evidence="2" id="KW-1185">Reference proteome</keyword>
<sequence length="653" mass="74440">MEKKVQGTIYYVDSHKGSDNNQGTSVDRPWQTLEPINAQSFKPGDKILFEAHGTWCGGLKVRGSGQVGAPIVIDNYTYEGGKLQVGVPQVRPLIKGAGKVLYTLWLHNVSFWEVNHLEITNKGEEPLAGRTGVMVSGDDDFDQADGNALEHLYLNHLYVHDVNGDATTKDGHNGGIYYNIFATDQDRPIKFKDVRVQNCYVKDVARTGISVGSTRCLGLSSNLSHHTPEELKQYMHEEVLIRNNYVERSGGDAIVPQYCYEPLIEHNVSQEASIGTQSDPNLMYNAAIWPWQCYRALFQYNEAFGTYLNGDGQAYDCDFSWGTTYQYNYSHDNEGGFMLVCQDNTIDSVVRYNISQNDRRCLFMTSNKEPAYIYNNTFYIGEHLDTKIFSNDHGPMVCWNNIFYKEGKAQLLDWHEEDVTYDTNLYYGFSNIPEDAHSIVEDPLFISAGVGQTGNLAEGPALDTLQGYSLQTHSSALYKGKVIEQHMLPATSRFIEEDFYGQLIKDRPTLGAIEYGLSTYTPETAKAYTDYQKQLKHYKTIIRNGVLSEEAIWQYYEAHKDQFYKQVPIYVVECIEEGTTIEINEENRRRYMKDYPKLMEELAQRSEGEVFSLTYLDQSVCEMKCIKKIDRGYKALKEVKTHIELQLAKAHSN</sequence>
<dbReference type="InterPro" id="IPR011050">
    <property type="entry name" value="Pectin_lyase_fold/virulence"/>
</dbReference>
<reference evidence="1" key="1">
    <citation type="submission" date="2020-08" db="EMBL/GenBank/DDBJ databases">
        <title>Genome public.</title>
        <authorList>
            <person name="Liu C."/>
            <person name="Sun Q."/>
        </authorList>
    </citation>
    <scope>NUCLEOTIDE SEQUENCE</scope>
    <source>
        <strain evidence="1">NSJ-12</strain>
    </source>
</reference>
<dbReference type="SUPFAM" id="SSF51126">
    <property type="entry name" value="Pectin lyase-like"/>
    <property type="match status" value="1"/>
</dbReference>
<comment type="caution">
    <text evidence="1">The sequence shown here is derived from an EMBL/GenBank/DDBJ whole genome shotgun (WGS) entry which is preliminary data.</text>
</comment>
<evidence type="ECO:0000313" key="1">
    <source>
        <dbReference type="EMBL" id="MBC8579837.1"/>
    </source>
</evidence>
<name>A0A926EK47_9FIRM</name>
<organism evidence="1 2">
    <name type="scientific">Zhenhengia yiwuensis</name>
    <dbReference type="NCBI Taxonomy" id="2763666"/>
    <lineage>
        <taxon>Bacteria</taxon>
        <taxon>Bacillati</taxon>
        <taxon>Bacillota</taxon>
        <taxon>Clostridia</taxon>
        <taxon>Lachnospirales</taxon>
        <taxon>Lachnospiraceae</taxon>
        <taxon>Zhenhengia</taxon>
    </lineage>
</organism>
<dbReference type="InterPro" id="IPR012334">
    <property type="entry name" value="Pectin_lyas_fold"/>
</dbReference>
<evidence type="ECO:0000313" key="2">
    <source>
        <dbReference type="Proteomes" id="UP000655830"/>
    </source>
</evidence>
<proteinExistence type="predicted"/>
<dbReference type="Gene3D" id="2.160.20.10">
    <property type="entry name" value="Single-stranded right-handed beta-helix, Pectin lyase-like"/>
    <property type="match status" value="1"/>
</dbReference>
<dbReference type="EMBL" id="JACRSY010000014">
    <property type="protein sequence ID" value="MBC8579837.1"/>
    <property type="molecule type" value="Genomic_DNA"/>
</dbReference>
<evidence type="ECO:0008006" key="3">
    <source>
        <dbReference type="Google" id="ProtNLM"/>
    </source>
</evidence>